<dbReference type="NCBIfam" id="TIGR04183">
    <property type="entry name" value="Por_Secre_tail"/>
    <property type="match status" value="1"/>
</dbReference>
<reference evidence="2 3" key="1">
    <citation type="submission" date="2013-09" db="EMBL/GenBank/DDBJ databases">
        <authorList>
            <person name="Zeng Z."/>
            <person name="Chen C."/>
        </authorList>
    </citation>
    <scope>NUCLEOTIDE SEQUENCE [LARGE SCALE GENOMIC DNA]</scope>
    <source>
        <strain evidence="2 3">WB 4.1-42</strain>
    </source>
</reference>
<sequence length="588" mass="64979">MQFAFCQESTWTLVQAGEDIYNGQLESQDWPNRWDLESLDMKPVVGGFLTCGHYNDEIFDSTDGNVYDLTNKNGAYLAKYNFDGELQWLVRTEKAADEERNVIMSIATDSQNNIYIIGHSDGTLYDTNGNSQAVSPQWPSGNSSSFLMKFDENGGFLWKTLIYSVEPKRVAIDKEDNIVVCGSFWGQNGAELFHNDQYAGEYTNITNNDVNYYIAKYAPNGMPLWDAGVYIDSVNAEFLEGITFDGDNNIYLNGIFEMNLKVYDADEQDYIEKVWSNQYGGSMFIAKYTPDGDGQWIVNSDQTLLSKIITNDDGSHFVTGSNTVNYSSESQIMTNADGTIITQSAYGPYYFAKISTEGNWEWVTGSTGTYSGGGQDMVKYNDKISIIGALLSNAFNTPATGALYGTTGFSPITINADDSFIATYNLDGSLVSISKSGNNVHNLVGRRTSGFIRGEDDAFYVQRNLGFLIDGGPHTFYGQTIGPISGTDATITKFYEADGEMVMSAKESNGIGVVTLAPNPTEKDFIITFNNTYAHVNLIITDISGKAILQKDYNNVSQVPAEIIGSAGVYFVKVIADDNLQWFKIIKR</sequence>
<gene>
    <name evidence="2" type="ORF">Q766_07825</name>
</gene>
<dbReference type="SUPFAM" id="SSF63829">
    <property type="entry name" value="Calcium-dependent phosphotriesterase"/>
    <property type="match status" value="1"/>
</dbReference>
<dbReference type="InterPro" id="IPR026444">
    <property type="entry name" value="Secre_tail"/>
</dbReference>
<proteinExistence type="predicted"/>
<evidence type="ECO:0000256" key="1">
    <source>
        <dbReference type="ARBA" id="ARBA00022729"/>
    </source>
</evidence>
<name>A0A0A2MKR3_9FLAO</name>
<keyword evidence="1" id="KW-0732">Signal</keyword>
<evidence type="ECO:0000313" key="3">
    <source>
        <dbReference type="Proteomes" id="UP000030111"/>
    </source>
</evidence>
<organism evidence="2 3">
    <name type="scientific">Flavobacterium subsaxonicum WB 4.1-42 = DSM 21790</name>
    <dbReference type="NCBI Taxonomy" id="1121898"/>
    <lineage>
        <taxon>Bacteria</taxon>
        <taxon>Pseudomonadati</taxon>
        <taxon>Bacteroidota</taxon>
        <taxon>Flavobacteriia</taxon>
        <taxon>Flavobacteriales</taxon>
        <taxon>Flavobacteriaceae</taxon>
        <taxon>Flavobacterium</taxon>
    </lineage>
</organism>
<evidence type="ECO:0000313" key="2">
    <source>
        <dbReference type="EMBL" id="KGO93207.1"/>
    </source>
</evidence>
<dbReference type="EMBL" id="JRLY01000005">
    <property type="protein sequence ID" value="KGO93207.1"/>
    <property type="molecule type" value="Genomic_DNA"/>
</dbReference>
<dbReference type="AlphaFoldDB" id="A0A0A2MKR3"/>
<evidence type="ECO:0008006" key="4">
    <source>
        <dbReference type="Google" id="ProtNLM"/>
    </source>
</evidence>
<comment type="caution">
    <text evidence="2">The sequence shown here is derived from an EMBL/GenBank/DDBJ whole genome shotgun (WGS) entry which is preliminary data.</text>
</comment>
<dbReference type="Proteomes" id="UP000030111">
    <property type="component" value="Unassembled WGS sequence"/>
</dbReference>
<accession>A0A0A2MKR3</accession>
<keyword evidence="3" id="KW-1185">Reference proteome</keyword>
<dbReference type="STRING" id="1121898.GCA_000422725_01922"/>
<dbReference type="eggNOG" id="COG1520">
    <property type="taxonomic scope" value="Bacteria"/>
</dbReference>
<protein>
    <recommendedName>
        <fullName evidence="4">Secretion system C-terminal sorting domain-containing protein</fullName>
    </recommendedName>
</protein>